<dbReference type="PANTHER" id="PTHR43433:SF10">
    <property type="entry name" value="AB HYDROLASE-1 DOMAIN-CONTAINING PROTEIN"/>
    <property type="match status" value="1"/>
</dbReference>
<protein>
    <submittedName>
        <fullName evidence="2">Alpha/beta hydrolase</fullName>
    </submittedName>
</protein>
<evidence type="ECO:0000313" key="3">
    <source>
        <dbReference type="Proteomes" id="UP001156498"/>
    </source>
</evidence>
<evidence type="ECO:0000313" key="2">
    <source>
        <dbReference type="EMBL" id="WAE72501.1"/>
    </source>
</evidence>
<reference evidence="2 3" key="1">
    <citation type="journal article" date="2013" name="Int. J. Syst. Evol. Microbiol.">
        <title>Description of Streptomonospora sediminis sp. nov. and Streptomonospora nanhaiensis sp. nov., and reclassification of Nocardiopsis arabia Hozzein &amp; Goodfellow 2008 as Streptomonospora arabica comb. nov. and emended description of the genus Streptomonospora.</title>
        <authorList>
            <person name="Zhang D.F."/>
            <person name="Pan H.Q."/>
            <person name="He J."/>
            <person name="Zhang X.M."/>
            <person name="Zhang Y.G."/>
            <person name="Klenk H.P."/>
            <person name="Hu J.C."/>
            <person name="Li W.J."/>
        </authorList>
    </citation>
    <scope>NUCLEOTIDE SEQUENCE [LARGE SCALE GENOMIC DNA]</scope>
    <source>
        <strain evidence="2 3">12A09</strain>
    </source>
</reference>
<dbReference type="Gene3D" id="3.40.50.1820">
    <property type="entry name" value="alpha/beta hydrolase"/>
    <property type="match status" value="1"/>
</dbReference>
<name>A0ABY6YJY1_9ACTN</name>
<dbReference type="GO" id="GO:0016787">
    <property type="term" value="F:hydrolase activity"/>
    <property type="evidence" value="ECO:0007669"/>
    <property type="project" value="UniProtKB-KW"/>
</dbReference>
<feature type="domain" description="AB hydrolase-1" evidence="1">
    <location>
        <begin position="34"/>
        <end position="273"/>
    </location>
</feature>
<organism evidence="2 3">
    <name type="scientific">Streptomonospora nanhaiensis</name>
    <dbReference type="NCBI Taxonomy" id="1323731"/>
    <lineage>
        <taxon>Bacteria</taxon>
        <taxon>Bacillati</taxon>
        <taxon>Actinomycetota</taxon>
        <taxon>Actinomycetes</taxon>
        <taxon>Streptosporangiales</taxon>
        <taxon>Nocardiopsidaceae</taxon>
        <taxon>Streptomonospora</taxon>
    </lineage>
</organism>
<proteinExistence type="predicted"/>
<dbReference type="RefSeq" id="WP_267946301.1">
    <property type="nucleotide sequence ID" value="NZ_CP113264.1"/>
</dbReference>
<gene>
    <name evidence="2" type="ORF">OUQ99_25390</name>
</gene>
<evidence type="ECO:0000259" key="1">
    <source>
        <dbReference type="Pfam" id="PF00561"/>
    </source>
</evidence>
<keyword evidence="2" id="KW-0378">Hydrolase</keyword>
<sequence>MQLGTAPPERSGRTALPDGRALAWSEWGDPRDRPVLLCPGAATGRSLGFGTHLLRLLGLRLVSVDRPGLGASDPLPGRTLADFAADVRDLCAARSLGRPHVVGNSQGAPFAFACAVAGVARSLTVVSAADEVALVPDALPDGPKAMVGLVASDPEEASRLLEGMGPEAMWDMVTAASPASDLAVYRAPAFESAYRGAMAEAFAQGTAGYARDTVLAMSPWGLALDGITVPVGVWYGEQDTSHSPDNGDRLARRVPGARRRIVPGIGGAVLWTHAERILRALPDAG</sequence>
<accession>A0ABY6YJY1</accession>
<dbReference type="SUPFAM" id="SSF53474">
    <property type="entry name" value="alpha/beta-Hydrolases"/>
    <property type="match status" value="1"/>
</dbReference>
<dbReference type="Proteomes" id="UP001156498">
    <property type="component" value="Chromosome"/>
</dbReference>
<dbReference type="Pfam" id="PF00561">
    <property type="entry name" value="Abhydrolase_1"/>
    <property type="match status" value="1"/>
</dbReference>
<dbReference type="InterPro" id="IPR000073">
    <property type="entry name" value="AB_hydrolase_1"/>
</dbReference>
<dbReference type="InterPro" id="IPR029058">
    <property type="entry name" value="AB_hydrolase_fold"/>
</dbReference>
<dbReference type="InterPro" id="IPR050471">
    <property type="entry name" value="AB_hydrolase"/>
</dbReference>
<dbReference type="PANTHER" id="PTHR43433">
    <property type="entry name" value="HYDROLASE, ALPHA/BETA FOLD FAMILY PROTEIN"/>
    <property type="match status" value="1"/>
</dbReference>
<dbReference type="EMBL" id="CP113264">
    <property type="protein sequence ID" value="WAE72501.1"/>
    <property type="molecule type" value="Genomic_DNA"/>
</dbReference>
<keyword evidence="3" id="KW-1185">Reference proteome</keyword>